<gene>
    <name evidence="9" type="ORF">BC748_1976</name>
</gene>
<dbReference type="GO" id="GO:0015288">
    <property type="term" value="F:porin activity"/>
    <property type="evidence" value="ECO:0007669"/>
    <property type="project" value="TreeGrafter"/>
</dbReference>
<dbReference type="GO" id="GO:1990281">
    <property type="term" value="C:efflux pump complex"/>
    <property type="evidence" value="ECO:0007669"/>
    <property type="project" value="TreeGrafter"/>
</dbReference>
<protein>
    <submittedName>
        <fullName evidence="9">Outer membrane protein</fullName>
    </submittedName>
</protein>
<dbReference type="PANTHER" id="PTHR30026">
    <property type="entry name" value="OUTER MEMBRANE PROTEIN TOLC"/>
    <property type="match status" value="1"/>
</dbReference>
<sequence length="432" mass="49649">MNKKAFLLVFIYTLCFSVFGQENSWPLQKCIYEAMKNSIDIKISQLQVKKSQKLHNSIANQMLPAISFTGNQSYNFGSTIDPSTNGRVSSNIQNDNFFLNAQMNLIDFKNFAMAQKTKIDIEKDKADLAVIENEYQLQIVESYYQALFTQELLKIQTAQFKNSEFNLSRIQKEVEIGSKPKSDLYDMQLSFAQEEIKILETEQLFLIQKKQLFQLMNVENSSINNVVLEYFIEKKPSESSIDDNPKIRAAELGYQSSLKDTKLERANNLPTLTTFYGFSTFYYKPLNQPDVTVDNFNKQISDNKNQQLGIQLNVPVFNGFRNNRRVSAAKIEAEKSKFIIEQEKLKIKNQIDIETQNKINLGELETKLAQMKTFADASFRTSQSKFTSGVIDAVVFSAVKNQLLSTEYDLLKNQLQRQFTDVKIHLIQGKSL</sequence>
<evidence type="ECO:0000256" key="3">
    <source>
        <dbReference type="ARBA" id="ARBA00022448"/>
    </source>
</evidence>
<proteinExistence type="inferred from homology"/>
<dbReference type="SUPFAM" id="SSF56954">
    <property type="entry name" value="Outer membrane efflux proteins (OEP)"/>
    <property type="match status" value="1"/>
</dbReference>
<comment type="similarity">
    <text evidence="2">Belongs to the outer membrane factor (OMF) (TC 1.B.17) family.</text>
</comment>
<feature type="signal peptide" evidence="8">
    <location>
        <begin position="1"/>
        <end position="20"/>
    </location>
</feature>
<reference evidence="9 10" key="1">
    <citation type="submission" date="2019-03" db="EMBL/GenBank/DDBJ databases">
        <title>Genomic Encyclopedia of Archaeal and Bacterial Type Strains, Phase II (KMG-II): from individual species to whole genera.</title>
        <authorList>
            <person name="Goeker M."/>
        </authorList>
    </citation>
    <scope>NUCLEOTIDE SEQUENCE [LARGE SCALE GENOMIC DNA]</scope>
    <source>
        <strain evidence="9 10">DSM 25687</strain>
    </source>
</reference>
<keyword evidence="10" id="KW-1185">Reference proteome</keyword>
<dbReference type="GO" id="GO:0015562">
    <property type="term" value="F:efflux transmembrane transporter activity"/>
    <property type="evidence" value="ECO:0007669"/>
    <property type="project" value="InterPro"/>
</dbReference>
<evidence type="ECO:0000256" key="7">
    <source>
        <dbReference type="ARBA" id="ARBA00023237"/>
    </source>
</evidence>
<dbReference type="Proteomes" id="UP000295260">
    <property type="component" value="Unassembled WGS sequence"/>
</dbReference>
<dbReference type="GO" id="GO:0009279">
    <property type="term" value="C:cell outer membrane"/>
    <property type="evidence" value="ECO:0007669"/>
    <property type="project" value="UniProtKB-SubCell"/>
</dbReference>
<keyword evidence="5" id="KW-0812">Transmembrane</keyword>
<keyword evidence="3" id="KW-0813">Transport</keyword>
<evidence type="ECO:0000256" key="1">
    <source>
        <dbReference type="ARBA" id="ARBA00004442"/>
    </source>
</evidence>
<accession>A0A4V3CS06</accession>
<keyword evidence="4" id="KW-1134">Transmembrane beta strand</keyword>
<dbReference type="AlphaFoldDB" id="A0A4V3CS06"/>
<dbReference type="EMBL" id="SNXR01000014">
    <property type="protein sequence ID" value="TDP58742.1"/>
    <property type="molecule type" value="Genomic_DNA"/>
</dbReference>
<name>A0A4V3CS06_9FLAO</name>
<dbReference type="Pfam" id="PF02321">
    <property type="entry name" value="OEP"/>
    <property type="match status" value="2"/>
</dbReference>
<evidence type="ECO:0000256" key="2">
    <source>
        <dbReference type="ARBA" id="ARBA00007613"/>
    </source>
</evidence>
<dbReference type="InterPro" id="IPR003423">
    <property type="entry name" value="OMP_efflux"/>
</dbReference>
<keyword evidence="7" id="KW-0998">Cell outer membrane</keyword>
<comment type="subcellular location">
    <subcellularLocation>
        <location evidence="1">Cell outer membrane</location>
    </subcellularLocation>
</comment>
<evidence type="ECO:0000256" key="5">
    <source>
        <dbReference type="ARBA" id="ARBA00022692"/>
    </source>
</evidence>
<dbReference type="Gene3D" id="1.20.1600.10">
    <property type="entry name" value="Outer membrane efflux proteins (OEP)"/>
    <property type="match status" value="1"/>
</dbReference>
<feature type="chain" id="PRO_5020841934" evidence="8">
    <location>
        <begin position="21"/>
        <end position="432"/>
    </location>
</feature>
<evidence type="ECO:0000313" key="10">
    <source>
        <dbReference type="Proteomes" id="UP000295260"/>
    </source>
</evidence>
<evidence type="ECO:0000313" key="9">
    <source>
        <dbReference type="EMBL" id="TDP58742.1"/>
    </source>
</evidence>
<dbReference type="PANTHER" id="PTHR30026:SF20">
    <property type="entry name" value="OUTER MEMBRANE PROTEIN TOLC"/>
    <property type="match status" value="1"/>
</dbReference>
<comment type="caution">
    <text evidence="9">The sequence shown here is derived from an EMBL/GenBank/DDBJ whole genome shotgun (WGS) entry which is preliminary data.</text>
</comment>
<evidence type="ECO:0000256" key="6">
    <source>
        <dbReference type="ARBA" id="ARBA00023136"/>
    </source>
</evidence>
<evidence type="ECO:0000256" key="4">
    <source>
        <dbReference type="ARBA" id="ARBA00022452"/>
    </source>
</evidence>
<dbReference type="InterPro" id="IPR051906">
    <property type="entry name" value="TolC-like"/>
</dbReference>
<keyword evidence="8" id="KW-0732">Signal</keyword>
<keyword evidence="6" id="KW-0472">Membrane</keyword>
<evidence type="ECO:0000256" key="8">
    <source>
        <dbReference type="SAM" id="SignalP"/>
    </source>
</evidence>
<dbReference type="RefSeq" id="WP_133533238.1">
    <property type="nucleotide sequence ID" value="NZ_SNXR01000014.1"/>
</dbReference>
<organism evidence="9 10">
    <name type="scientific">Flavobacterium dankookense</name>
    <dbReference type="NCBI Taxonomy" id="706186"/>
    <lineage>
        <taxon>Bacteria</taxon>
        <taxon>Pseudomonadati</taxon>
        <taxon>Bacteroidota</taxon>
        <taxon>Flavobacteriia</taxon>
        <taxon>Flavobacteriales</taxon>
        <taxon>Flavobacteriaceae</taxon>
        <taxon>Flavobacterium</taxon>
    </lineage>
</organism>
<dbReference type="OrthoDB" id="9811587at2"/>